<sequence>MSSAPLDITCPAGTITGYLTDDVAHFHSIEYSHIPGDFADPEPAARRDQDARTPHPEKIALTITAPSEPLITGERHASSLAPVLVYVHGGRYEHGSHEDRRAEGTPTAQAGIVHVQLGYRVGLPGLARFRDDEPNRYRAIEDLQLGLEWIQRNIESFGGDPTNVTLLGQSAGANAVLWLTRRDHYRGAFRRGVALSPGFPRESFEERKATLRQVMKKPITRSSLAAMSQEELDAGYKKFRRKYNLDMALGPTPMVCSQLAQVPLILGSTRDEFYNIPATQKIDRSPFRGIALRYLAPRLGFPRNGFKPWYQVARFLDKDRPSGRMVGDAIIRRWTAEVAEKAPGETWMVEFTRSSGPALHCEELRPLFGRTELAAWLQEYVRTGDPGFESYRPEHAVWEYNLDNGEHRVAHSSLDYISAAFAKDGALL</sequence>
<dbReference type="InterPro" id="IPR002018">
    <property type="entry name" value="CarbesteraseB"/>
</dbReference>
<dbReference type="Gene3D" id="3.40.50.1820">
    <property type="entry name" value="alpha/beta hydrolase"/>
    <property type="match status" value="1"/>
</dbReference>
<dbReference type="HOGENOM" id="CLU_006586_18_0_11"/>
<reference evidence="6 8" key="2">
    <citation type="submission" date="2022-02" db="EMBL/GenBank/DDBJ databases">
        <title>Uncovering new skin microbiome diversity through culturing and metagenomics.</title>
        <authorList>
            <person name="Conlan S."/>
            <person name="Deming C."/>
            <person name="Nisc Comparative Sequencing Program N."/>
            <person name="Segre J.A."/>
        </authorList>
    </citation>
    <scope>NUCLEOTIDE SEQUENCE [LARGE SCALE GENOMIC DNA]</scope>
    <source>
        <strain evidence="6 8">ACRQV</strain>
    </source>
</reference>
<evidence type="ECO:0000256" key="2">
    <source>
        <dbReference type="ARBA" id="ARBA00022801"/>
    </source>
</evidence>
<dbReference type="RefSeq" id="WP_042531876.1">
    <property type="nucleotide sequence ID" value="NZ_CP010827.1"/>
</dbReference>
<dbReference type="InterPro" id="IPR019826">
    <property type="entry name" value="Carboxylesterase_B_AS"/>
</dbReference>
<dbReference type="AlphaFoldDB" id="A0A0B6EXJ8"/>
<dbReference type="InterPro" id="IPR029058">
    <property type="entry name" value="AB_hydrolase_fold"/>
</dbReference>
<evidence type="ECO:0000256" key="1">
    <source>
        <dbReference type="ARBA" id="ARBA00005964"/>
    </source>
</evidence>
<gene>
    <name evidence="5" type="ORF">CSING_10080</name>
    <name evidence="6" type="ORF">MHK08_04330</name>
</gene>
<dbReference type="GO" id="GO:0016787">
    <property type="term" value="F:hydrolase activity"/>
    <property type="evidence" value="ECO:0007669"/>
    <property type="project" value="UniProtKB-KW"/>
</dbReference>
<dbReference type="Proteomes" id="UP000031890">
    <property type="component" value="Chromosome"/>
</dbReference>
<evidence type="ECO:0000313" key="6">
    <source>
        <dbReference type="EMBL" id="MCG7275697.1"/>
    </source>
</evidence>
<dbReference type="SUPFAM" id="SSF53474">
    <property type="entry name" value="alpha/beta-Hydrolases"/>
    <property type="match status" value="1"/>
</dbReference>
<dbReference type="PROSITE" id="PS00122">
    <property type="entry name" value="CARBOXYLESTERASE_B_1"/>
    <property type="match status" value="1"/>
</dbReference>
<evidence type="ECO:0000259" key="4">
    <source>
        <dbReference type="Pfam" id="PF00135"/>
    </source>
</evidence>
<protein>
    <recommendedName>
        <fullName evidence="3">Carboxylic ester hydrolase</fullName>
        <ecNumber evidence="3">3.1.1.-</ecNumber>
    </recommendedName>
</protein>
<dbReference type="ESTHER" id="9cory-a0a0b6exj8">
    <property type="family name" value="Carb_B_Bacteria"/>
</dbReference>
<dbReference type="KEGG" id="csx:CSING_10080"/>
<evidence type="ECO:0000313" key="5">
    <source>
        <dbReference type="EMBL" id="AJI79528.1"/>
    </source>
</evidence>
<keyword evidence="2 3" id="KW-0378">Hydrolase</keyword>
<dbReference type="OrthoDB" id="3199405at2"/>
<accession>A0A0B6EXJ8</accession>
<dbReference type="Proteomes" id="UP001521911">
    <property type="component" value="Unassembled WGS sequence"/>
</dbReference>
<dbReference type="Pfam" id="PF00135">
    <property type="entry name" value="COesterase"/>
    <property type="match status" value="1"/>
</dbReference>
<organism evidence="5 7">
    <name type="scientific">Corynebacterium singulare</name>
    <dbReference type="NCBI Taxonomy" id="161899"/>
    <lineage>
        <taxon>Bacteria</taxon>
        <taxon>Bacillati</taxon>
        <taxon>Actinomycetota</taxon>
        <taxon>Actinomycetes</taxon>
        <taxon>Mycobacteriales</taxon>
        <taxon>Corynebacteriaceae</taxon>
        <taxon>Corynebacterium</taxon>
    </lineage>
</organism>
<proteinExistence type="inferred from homology"/>
<dbReference type="EMBL" id="JAKRDF010000003">
    <property type="protein sequence ID" value="MCG7275697.1"/>
    <property type="molecule type" value="Genomic_DNA"/>
</dbReference>
<feature type="domain" description="Carboxylesterase type B" evidence="4">
    <location>
        <begin position="61"/>
        <end position="199"/>
    </location>
</feature>
<dbReference type="EC" id="3.1.1.-" evidence="3"/>
<dbReference type="EMBL" id="CP010827">
    <property type="protein sequence ID" value="AJI79528.1"/>
    <property type="molecule type" value="Genomic_DNA"/>
</dbReference>
<name>A0A0B6EXJ8_9CORY</name>
<evidence type="ECO:0000313" key="8">
    <source>
        <dbReference type="Proteomes" id="UP001521911"/>
    </source>
</evidence>
<keyword evidence="8" id="KW-1185">Reference proteome</keyword>
<evidence type="ECO:0000256" key="3">
    <source>
        <dbReference type="RuleBase" id="RU361235"/>
    </source>
</evidence>
<reference evidence="5 7" key="1">
    <citation type="journal article" date="2015" name="Genome Announc.">
        <title>Complete Genome Sequence and Annotation of Corynebacterium singulare DSM 44357, Isolated from a Human Semen Specimen.</title>
        <authorList>
            <person name="Merten M."/>
            <person name="Brinkrolf K."/>
            <person name="Albersmeier A."/>
            <person name="Kutter Y."/>
            <person name="Ruckert C."/>
            <person name="Tauch A."/>
        </authorList>
    </citation>
    <scope>NUCLEOTIDE SEQUENCE [LARGE SCALE GENOMIC DNA]</scope>
    <source>
        <strain evidence="5">IBS B52218</strain>
    </source>
</reference>
<comment type="similarity">
    <text evidence="1 3">Belongs to the type-B carboxylesterase/lipase family.</text>
</comment>
<evidence type="ECO:0000313" key="7">
    <source>
        <dbReference type="Proteomes" id="UP000031890"/>
    </source>
</evidence>
<dbReference type="InterPro" id="IPR050309">
    <property type="entry name" value="Type-B_Carboxylest/Lipase"/>
</dbReference>
<dbReference type="STRING" id="161899.CSING_10080"/>
<dbReference type="PANTHER" id="PTHR11559">
    <property type="entry name" value="CARBOXYLESTERASE"/>
    <property type="match status" value="1"/>
</dbReference>